<gene>
    <name evidence="2" type="ORF">VOLCADRAFT_91955</name>
</gene>
<name>D8TYE3_VOLCA</name>
<dbReference type="GeneID" id="9617040"/>
<evidence type="ECO:0000313" key="3">
    <source>
        <dbReference type="Proteomes" id="UP000001058"/>
    </source>
</evidence>
<dbReference type="AlphaFoldDB" id="D8TYE3"/>
<reference evidence="2 3" key="1">
    <citation type="journal article" date="2010" name="Science">
        <title>Genomic analysis of organismal complexity in the multicellular green alga Volvox carteri.</title>
        <authorList>
            <person name="Prochnik S.E."/>
            <person name="Umen J."/>
            <person name="Nedelcu A.M."/>
            <person name="Hallmann A."/>
            <person name="Miller S.M."/>
            <person name="Nishii I."/>
            <person name="Ferris P."/>
            <person name="Kuo A."/>
            <person name="Mitros T."/>
            <person name="Fritz-Laylin L.K."/>
            <person name="Hellsten U."/>
            <person name="Chapman J."/>
            <person name="Simakov O."/>
            <person name="Rensing S.A."/>
            <person name="Terry A."/>
            <person name="Pangilinan J."/>
            <person name="Kapitonov V."/>
            <person name="Jurka J."/>
            <person name="Salamov A."/>
            <person name="Shapiro H."/>
            <person name="Schmutz J."/>
            <person name="Grimwood J."/>
            <person name="Lindquist E."/>
            <person name="Lucas S."/>
            <person name="Grigoriev I.V."/>
            <person name="Schmitt R."/>
            <person name="Kirk D."/>
            <person name="Rokhsar D.S."/>
        </authorList>
    </citation>
    <scope>NUCLEOTIDE SEQUENCE [LARGE SCALE GENOMIC DNA]</scope>
    <source>
        <strain evidence="3">f. Nagariensis / Eve</strain>
    </source>
</reference>
<feature type="region of interest" description="Disordered" evidence="1">
    <location>
        <begin position="195"/>
        <end position="268"/>
    </location>
</feature>
<organism evidence="3">
    <name type="scientific">Volvox carteri f. nagariensis</name>
    <dbReference type="NCBI Taxonomy" id="3068"/>
    <lineage>
        <taxon>Eukaryota</taxon>
        <taxon>Viridiplantae</taxon>
        <taxon>Chlorophyta</taxon>
        <taxon>core chlorophytes</taxon>
        <taxon>Chlorophyceae</taxon>
        <taxon>CS clade</taxon>
        <taxon>Chlamydomonadales</taxon>
        <taxon>Volvocaceae</taxon>
        <taxon>Volvox</taxon>
    </lineage>
</organism>
<dbReference type="Proteomes" id="UP000001058">
    <property type="component" value="Unassembled WGS sequence"/>
</dbReference>
<accession>D8TYE3</accession>
<proteinExistence type="predicted"/>
<evidence type="ECO:0000313" key="2">
    <source>
        <dbReference type="EMBL" id="EFJ47625.1"/>
    </source>
</evidence>
<feature type="compositionally biased region" description="Low complexity" evidence="1">
    <location>
        <begin position="199"/>
        <end position="208"/>
    </location>
</feature>
<feature type="compositionally biased region" description="Polar residues" evidence="1">
    <location>
        <begin position="235"/>
        <end position="245"/>
    </location>
</feature>
<dbReference type="EMBL" id="GL378344">
    <property type="protein sequence ID" value="EFJ47625.1"/>
    <property type="molecule type" value="Genomic_DNA"/>
</dbReference>
<protein>
    <submittedName>
        <fullName evidence="2">Uncharacterized protein</fullName>
    </submittedName>
</protein>
<dbReference type="RefSeq" id="XP_002951449.1">
    <property type="nucleotide sequence ID" value="XM_002951403.1"/>
</dbReference>
<keyword evidence="3" id="KW-1185">Reference proteome</keyword>
<sequence length="268" mass="29729">MFTTTSTLRGQSVTLAGGELTSLLFVHEVSLVATGYDRAECLLGLLEAYCEATGMAVNAAKCEVLIFLGATRERKRLMEAEYRLGITGAKACRYMNWMGAAPPRGARLVWLEHTKVTMPQRLHQVLMCFRLCDCGAVEDELHIFYECPAYKSIRAKYDGDLVFKGRSMCTIVMTEALPLAFASLRRVRRHRLPAYRPQAPAAAGPIAGNSGRLQRNGSWVGLKQRRQDHVRQTHNGKAQKPTTTGEFPLGSPTGESPPTPTRRPTNKY</sequence>
<dbReference type="KEGG" id="vcn:VOLCADRAFT_91955"/>
<evidence type="ECO:0000256" key="1">
    <source>
        <dbReference type="SAM" id="MobiDB-lite"/>
    </source>
</evidence>
<dbReference type="InParanoid" id="D8TYE3"/>